<feature type="domain" description="DUF7507" evidence="2">
    <location>
        <begin position="721"/>
        <end position="814"/>
    </location>
</feature>
<feature type="compositionally biased region" description="Acidic residues" evidence="1">
    <location>
        <begin position="1216"/>
        <end position="1241"/>
    </location>
</feature>
<feature type="compositionally biased region" description="Low complexity" evidence="1">
    <location>
        <begin position="672"/>
        <end position="688"/>
    </location>
</feature>
<feature type="compositionally biased region" description="Acidic residues" evidence="1">
    <location>
        <begin position="368"/>
        <end position="382"/>
    </location>
</feature>
<dbReference type="InterPro" id="IPR013783">
    <property type="entry name" value="Ig-like_fold"/>
</dbReference>
<feature type="region of interest" description="Disordered" evidence="1">
    <location>
        <begin position="1203"/>
        <end position="1241"/>
    </location>
</feature>
<feature type="region of interest" description="Disordered" evidence="1">
    <location>
        <begin position="1461"/>
        <end position="1499"/>
    </location>
</feature>
<gene>
    <name evidence="3" type="ORF">BST86_00090</name>
</gene>
<dbReference type="NCBIfam" id="TIGR01451">
    <property type="entry name" value="B_ant_repeat"/>
    <property type="match status" value="16"/>
</dbReference>
<organism evidence="3 4">
    <name type="scientific">Nonlabens agnitus</name>
    <dbReference type="NCBI Taxonomy" id="870484"/>
    <lineage>
        <taxon>Bacteria</taxon>
        <taxon>Pseudomonadati</taxon>
        <taxon>Bacteroidota</taxon>
        <taxon>Flavobacteriia</taxon>
        <taxon>Flavobacteriales</taxon>
        <taxon>Flavobacteriaceae</taxon>
        <taxon>Nonlabens</taxon>
    </lineage>
</organism>
<name>A0A2S9WY93_9FLAO</name>
<feature type="domain" description="DUF7507" evidence="2">
    <location>
        <begin position="1503"/>
        <end position="1609"/>
    </location>
</feature>
<dbReference type="InterPro" id="IPR051172">
    <property type="entry name" value="Chlamydia_OmcB"/>
</dbReference>
<feature type="region of interest" description="Disordered" evidence="1">
    <location>
        <begin position="1590"/>
        <end position="1628"/>
    </location>
</feature>
<geneLocation type="plasmid" evidence="3 4">
    <name>p1</name>
</geneLocation>
<feature type="domain" description="DUF7507" evidence="2">
    <location>
        <begin position="2147"/>
        <end position="2253"/>
    </location>
</feature>
<feature type="domain" description="DUF7507" evidence="2">
    <location>
        <begin position="1107"/>
        <end position="1222"/>
    </location>
</feature>
<feature type="domain" description="DUF7507" evidence="2">
    <location>
        <begin position="1890"/>
        <end position="1996"/>
    </location>
</feature>
<dbReference type="Proteomes" id="UP000239532">
    <property type="component" value="Plasmid p1"/>
</dbReference>
<feature type="region of interest" description="Disordered" evidence="1">
    <location>
        <begin position="2105"/>
        <end position="2143"/>
    </location>
</feature>
<dbReference type="PANTHER" id="PTHR34819">
    <property type="entry name" value="LARGE CYSTEINE-RICH PERIPLASMIC PROTEIN OMCB"/>
    <property type="match status" value="1"/>
</dbReference>
<feature type="region of interest" description="Disordered" evidence="1">
    <location>
        <begin position="2363"/>
        <end position="2397"/>
    </location>
</feature>
<dbReference type="RefSeq" id="WP_105981480.1">
    <property type="nucleotide sequence ID" value="NZ_CM009579.1"/>
</dbReference>
<feature type="domain" description="DUF7507" evidence="2">
    <location>
        <begin position="2019"/>
        <end position="2124"/>
    </location>
</feature>
<feature type="domain" description="DUF7507" evidence="2">
    <location>
        <begin position="835"/>
        <end position="950"/>
    </location>
</feature>
<reference evidence="3 4" key="1">
    <citation type="submission" date="2016-11" db="EMBL/GenBank/DDBJ databases">
        <title>Trade-off between light-utilization and light-protection in marine flavobacteria.</title>
        <authorList>
            <person name="Kumagai Y."/>
        </authorList>
    </citation>
    <scope>NUCLEOTIDE SEQUENCE [LARGE SCALE GENOMIC DNA]</scope>
    <source>
        <strain evidence="3 4">JCM 17109</strain>
        <plasmid evidence="3 4">p1</plasmid>
    </source>
</reference>
<feature type="region of interest" description="Disordered" evidence="1">
    <location>
        <begin position="1719"/>
        <end position="1757"/>
    </location>
</feature>
<evidence type="ECO:0000313" key="4">
    <source>
        <dbReference type="Proteomes" id="UP000239532"/>
    </source>
</evidence>
<dbReference type="EMBL" id="MQUC01000002">
    <property type="protein sequence ID" value="PRP68442.1"/>
    <property type="molecule type" value="Genomic_DNA"/>
</dbReference>
<feature type="region of interest" description="Disordered" evidence="1">
    <location>
        <begin position="797"/>
        <end position="828"/>
    </location>
</feature>
<accession>A0A2S9WY93</accession>
<evidence type="ECO:0000256" key="1">
    <source>
        <dbReference type="SAM" id="MobiDB-lite"/>
    </source>
</evidence>
<dbReference type="PANTHER" id="PTHR34819:SF3">
    <property type="entry name" value="CELL SURFACE PROTEIN"/>
    <property type="match status" value="1"/>
</dbReference>
<keyword evidence="4" id="KW-1185">Reference proteome</keyword>
<dbReference type="Gene3D" id="2.60.40.10">
    <property type="entry name" value="Immunoglobulins"/>
    <property type="match status" value="2"/>
</dbReference>
<feature type="region of interest" description="Disordered" evidence="1">
    <location>
        <begin position="365"/>
        <end position="398"/>
    </location>
</feature>
<feature type="compositionally biased region" description="Acidic residues" evidence="1">
    <location>
        <begin position="2247"/>
        <end position="2272"/>
    </location>
</feature>
<keyword evidence="3" id="KW-0614">Plasmid</keyword>
<feature type="compositionally biased region" description="Acidic residues" evidence="1">
    <location>
        <begin position="1861"/>
        <end position="1870"/>
    </location>
</feature>
<feature type="domain" description="DUF7507" evidence="2">
    <location>
        <begin position="2534"/>
        <end position="2614"/>
    </location>
</feature>
<feature type="region of interest" description="Disordered" evidence="1">
    <location>
        <begin position="1977"/>
        <end position="2015"/>
    </location>
</feature>
<feature type="region of interest" description="Disordered" evidence="1">
    <location>
        <begin position="1332"/>
        <end position="1370"/>
    </location>
</feature>
<dbReference type="InterPro" id="IPR055354">
    <property type="entry name" value="DUF7507"/>
</dbReference>
<evidence type="ECO:0000313" key="3">
    <source>
        <dbReference type="EMBL" id="PRP68442.1"/>
    </source>
</evidence>
<feature type="domain" description="DUF7507" evidence="2">
    <location>
        <begin position="1245"/>
        <end position="1351"/>
    </location>
</feature>
<dbReference type="SUPFAM" id="SSF49478">
    <property type="entry name" value="Cna protein B-type domain"/>
    <property type="match status" value="1"/>
</dbReference>
<feature type="domain" description="DUF7507" evidence="2">
    <location>
        <begin position="573"/>
        <end position="668"/>
    </location>
</feature>
<feature type="compositionally biased region" description="Acidic residues" evidence="1">
    <location>
        <begin position="1990"/>
        <end position="1999"/>
    </location>
</feature>
<feature type="region of interest" description="Disordered" evidence="1">
    <location>
        <begin position="1848"/>
        <end position="1886"/>
    </location>
</feature>
<feature type="compositionally biased region" description="Acidic residues" evidence="1">
    <location>
        <begin position="1345"/>
        <end position="1370"/>
    </location>
</feature>
<proteinExistence type="predicted"/>
<feature type="domain" description="DUF7507" evidence="2">
    <location>
        <begin position="2276"/>
        <end position="2382"/>
    </location>
</feature>
<feature type="domain" description="DUF7507" evidence="2">
    <location>
        <begin position="1374"/>
        <end position="1480"/>
    </location>
</feature>
<feature type="compositionally biased region" description="Acidic residues" evidence="1">
    <location>
        <begin position="2376"/>
        <end position="2385"/>
    </location>
</feature>
<feature type="region of interest" description="Disordered" evidence="1">
    <location>
        <begin position="655"/>
        <end position="688"/>
    </location>
</feature>
<feature type="domain" description="DUF7507" evidence="2">
    <location>
        <begin position="1761"/>
        <end position="1867"/>
    </location>
</feature>
<feature type="compositionally biased region" description="Polar residues" evidence="1">
    <location>
        <begin position="655"/>
        <end position="668"/>
    </location>
</feature>
<sequence>MSNSTFVKKSSLHFLLLFIIGLSSLTAIGQSRSCLRENCFDVVSFSSTPTIDNGGAPLAVGTRYRFANAAGSINQNPAIDVLVEILELNNTSLLDIDVSSDGLPRAFQPRISATSSGEISALFRIRLVESGTNRAANDVCFFATPFDIDGSPGIQEFAELSLTDAFTRSAVTQIDITRNANIIRGRNVDNQSAPIEPIDEDPRYTFSNYYENRNSFTYRIGKVGSGTQSNRFFALVLERAQFQQPVTVFVTQPLICGAVRRDDGTPISGVTVRLERPDGTLIATTTTGANGSYQFQVTRNASLGFEDFVVREVDPATDVPTGFALASVSDVDGANDNRINVRLFEASIVNRDFVDGPDFDRDGVADSVDLDDDNDGITDVDEGGNTANNDNDAFPNRIDRDADNDGCTDVIEGGFQDPDGDGQVGGQPVTVNANGLVTSGGGQTVNAAGTNYNVRPADGNNNGTSDAREAGTPIAITSQPQNDTAIIAGNNTNQFSVAVTGSNPVYRWQVSTGGAFTNISNNANYSGVNTNTLTVTNAPASFNGNLYRVVVTSSSYKCSNVNSNSALLIVGSSLAITKADRPGTYNSVDQTITYDVVVTNTGNSTLSNISLTDNNGTLSQTQIASLAAGASVNLTSTHSITQPELDAGRVLNQISGTSTNPTGDTITDLSDDPGNNTNVDTNGNGNPDDITITPLTTNGAIAIIKTGTFTDSGSGTAANNNDGRAQVGEVITYSFTVTNTGNQTLTNVRVTDPLLVAPNGSITGGPIASLAPGATNATTFTGSYRVTQADINSGRFSNQATATGTTPQNTQVTDLSDDNSNLQNDPTITTVPSAPSIAIIKTGTFTDSGSGTAANNNDGRAQVGEVITYSFTVTNTGNQTLTNVRVTDPLLVAPNGSITGGPIASLAPGATNATTFTGSYRVTQADINSGRFSNQATATGTTPQNTQVTDLSDDNSNLQNDPTVTTVPSAPSIAIIKAGTFTDSGSGTAANNNDGRAQVGEVITYSFTVTNTGNQTLTNVRVTDPLLVAPNGSITGGPIASLAPGATNATTFTGSYRVTQADINSGRFSNQATATGTTPQNTQVTDLSDDNSNLQNDPTITTVPSAPSIAIIKTGTFTDSGSGTAANNNDGRAQVGEVITYSFTVTNTGNQTLTNVTVTDPLLDGANGTLTGGPIASLAPGAIDTTTFSGSYTIQQSDIDAQSVSNQATATGTTPDGDDVSDLSDDNSNLEDDPTDTNLPEDSEISIIKTSVFNDENGDGFAQLGETISYSFEVTNSGATTLTNVTVTDPLLVAPSGSLTGGPIATLAPGAVDTATFSGSYTIQQSDIDAQSVSNQATATGTTPDGDDVSDLSDDNSNLEDDPTDTNLPEDSEISIIKTSVFNDENGDGFAQLGETISYSFEVTNSGATTLTNVTVTDPLLVAPSGSLTGGPIATLAPGATDTTTFSGSYTIQQSDIDAQSVSNQATATGTTPDGDDVSDLSDDNSNLENDPTDTNLPEDSEISIIKTSVFNDENGDGFAQLGETISYSFEVTNSGATTLTNVTVTDPLLVAPSGSLTGGPIATLAPGSVDTATFSGSYTIQQSDIDAQSVSNQATATGTTPDGDDVSDLSDDNSNLENDPTDTNLPEDSEISIIKTSVFNDENGDGFAQLGETISYSFEVTNSGATTLTNVTVTDPLLDGANGTLTGGPIATLAPGATDTTTFSGSYTIQQSDIDAQSVSNQATATGTTPDGDDVSDLSDDNSNLENDPTDTNLPEDSEISIIKTSVFNDENGDGFAQLGETISYSFEVTNSGATTLTNVTVTDPLLVAPSGSLTGGPIASLAPGAVDTATFSGSYTIQQSDIDAQSVSNQATATGTTPDGDDVSDLSDDNSNLENDPTGTDLPEDSEISIIKTSVFNDENGDGFAQLGETISYSFEVTNSGATTLTNVTVTDPLLDGANGTLTGGPIATLAPGAVDTATFSGSYTIQQSDIDAQSVSNQATATGTTPDGDDVSDLSDDNSNLENDPTDTNLPEDSEISIIKTSVFNDENGDGFAQLGETISYSFEVTNSGATTLTNVTVTDPLLDGANGTLTGGPIATLAPGATDTTFSGSYTIQQSDIDAQSVSNQATATGTTPDGDDVSDLSDDNSNLEDDPTDTNLPEDSEISIIKTSVFNDENGDGFAQLGETISYSFEVTNSGATTLTNVTVTDPLLVAPSGSLTGGPIATLAPGAIDTTTFSGSYTIQQSDIDAQSVSNQATATGTTPDGDDVSDLSDDNSNLEDDPTDTNLPEDSEISIIKTSVFNDENGDGFAQLGETISYSFEVTNSGATTLTNVTVTDPLLVAPSGSLTGGPIASLAPGAVDTATFSGSYTIQQSDIDAQSVSNQATATGTTPDGDDVSDLSDDNSNLENDPTDTDLLKNGRISLIKIGVFNDENNDGVAQVGETISYSFVVTNTGNVTLTNVIIADPLLVTPNGSLTGGPIASLVPGESDSNTFVGTYTLSLTDVNASQVSNQATVEAQDPDNSNVTDLSDDNSNFENDPTITSYDAVDAINLIKRGTFNDENGDGSAQVGETVSYSFTIRNAGNRTITNIVLSDPLLQGINGTLTGGPITSLVPGAIDTTTFSGSYTIQQVRY</sequence>
<evidence type="ECO:0000259" key="2">
    <source>
        <dbReference type="Pfam" id="PF24346"/>
    </source>
</evidence>
<feature type="region of interest" description="Disordered" evidence="1">
    <location>
        <begin position="933"/>
        <end position="962"/>
    </location>
</feature>
<feature type="compositionally biased region" description="Acidic residues" evidence="1">
    <location>
        <begin position="1732"/>
        <end position="1741"/>
    </location>
</feature>
<feature type="domain" description="DUF7507" evidence="2">
    <location>
        <begin position="2414"/>
        <end position="2511"/>
    </location>
</feature>
<dbReference type="Pfam" id="PF24346">
    <property type="entry name" value="DUF7507"/>
    <property type="match status" value="16"/>
</dbReference>
<protein>
    <recommendedName>
        <fullName evidence="2">DUF7507 domain-containing protein</fullName>
    </recommendedName>
</protein>
<feature type="region of interest" description="Disordered" evidence="1">
    <location>
        <begin position="2234"/>
        <end position="2272"/>
    </location>
</feature>
<feature type="region of interest" description="Disordered" evidence="1">
    <location>
        <begin position="2498"/>
        <end position="2523"/>
    </location>
</feature>
<dbReference type="InterPro" id="IPR047589">
    <property type="entry name" value="DUF11_rpt"/>
</dbReference>
<feature type="domain" description="DUF7507" evidence="2">
    <location>
        <begin position="986"/>
        <end position="1086"/>
    </location>
</feature>
<feature type="compositionally biased region" description="Polar residues" evidence="1">
    <location>
        <begin position="933"/>
        <end position="949"/>
    </location>
</feature>
<feature type="compositionally biased region" description="Acidic residues" evidence="1">
    <location>
        <begin position="2118"/>
        <end position="2143"/>
    </location>
</feature>
<feature type="domain" description="DUF7507" evidence="2">
    <location>
        <begin position="1632"/>
        <end position="1738"/>
    </location>
</feature>
<dbReference type="OrthoDB" id="599464at2"/>
<feature type="compositionally biased region" description="Acidic residues" evidence="1">
    <location>
        <begin position="1603"/>
        <end position="1612"/>
    </location>
</feature>
<feature type="compositionally biased region" description="Polar residues" evidence="1">
    <location>
        <begin position="797"/>
        <end position="813"/>
    </location>
</feature>
<feature type="compositionally biased region" description="Acidic residues" evidence="1">
    <location>
        <begin position="1474"/>
        <end position="1483"/>
    </location>
</feature>
<comment type="caution">
    <text evidence="3">The sequence shown here is derived from an EMBL/GenBank/DDBJ whole genome shotgun (WGS) entry which is preliminary data.</text>
</comment>